<dbReference type="PROSITE" id="PS51736">
    <property type="entry name" value="RECOMBINASES_3"/>
    <property type="match status" value="1"/>
</dbReference>
<feature type="domain" description="Resolvase/invertase-type recombinase catalytic" evidence="7">
    <location>
        <begin position="1"/>
        <end position="139"/>
    </location>
</feature>
<dbReference type="GO" id="GO:0003677">
    <property type="term" value="F:DNA binding"/>
    <property type="evidence" value="ECO:0007669"/>
    <property type="project" value="UniProtKB-KW"/>
</dbReference>
<protein>
    <submittedName>
        <fullName evidence="8">Gamma delta Resolvase, site specific recombination</fullName>
    </submittedName>
</protein>
<dbReference type="PROSITE" id="PS00397">
    <property type="entry name" value="RECOMBINASES_1"/>
    <property type="match status" value="1"/>
</dbReference>
<reference evidence="8" key="1">
    <citation type="journal article" date="2021" name="Proc. Natl. Acad. Sci. U.S.A.">
        <title>A Catalog of Tens of Thousands of Viruses from Human Metagenomes Reveals Hidden Associations with Chronic Diseases.</title>
        <authorList>
            <person name="Tisza M.J."/>
            <person name="Buck C.B."/>
        </authorList>
    </citation>
    <scope>NUCLEOTIDE SEQUENCE</scope>
    <source>
        <strain evidence="8">CtDmR33</strain>
    </source>
</reference>
<keyword evidence="4" id="KW-0233">DNA recombination</keyword>
<evidence type="ECO:0000256" key="3">
    <source>
        <dbReference type="ARBA" id="ARBA00023125"/>
    </source>
</evidence>
<dbReference type="PROSITE" id="PS00398">
    <property type="entry name" value="RECOMBINASES_2"/>
    <property type="match status" value="1"/>
</dbReference>
<accession>A0A8S5UXC2</accession>
<keyword evidence="1" id="KW-0229">DNA integration</keyword>
<sequence length="188" mass="21086">MIYGYARVSTKGQELYGTSLESQEASLREAGAEEIFCESYTGTKKSRPELNKLMSVVRDGDTVVVTKLDRMARSTRDGLAIIDELLGCGVQINILNMGKFDSSPTGKLMRTIFLAFAEFERDMIVSRTSEGKAACRAHDPNWTEGRKRKEVVGLEEMARRHTAGELTVAECCRELGISRSTWYARMRE</sequence>
<feature type="active site" description="O-(5'-phospho-DNA)-serine intermediate" evidence="5 6">
    <location>
        <position position="9"/>
    </location>
</feature>
<dbReference type="InterPro" id="IPR036162">
    <property type="entry name" value="Resolvase-like_N_sf"/>
</dbReference>
<evidence type="ECO:0000259" key="7">
    <source>
        <dbReference type="PROSITE" id="PS51736"/>
    </source>
</evidence>
<evidence type="ECO:0000256" key="2">
    <source>
        <dbReference type="ARBA" id="ARBA00023100"/>
    </source>
</evidence>
<evidence type="ECO:0000256" key="4">
    <source>
        <dbReference type="ARBA" id="ARBA00023172"/>
    </source>
</evidence>
<evidence type="ECO:0000313" key="8">
    <source>
        <dbReference type="EMBL" id="DAF99006.1"/>
    </source>
</evidence>
<dbReference type="InterPro" id="IPR006118">
    <property type="entry name" value="Recombinase_CS"/>
</dbReference>
<dbReference type="CDD" id="cd03768">
    <property type="entry name" value="SR_ResInv"/>
    <property type="match status" value="1"/>
</dbReference>
<keyword evidence="2" id="KW-0230">DNA invertase</keyword>
<dbReference type="EMBL" id="BK016159">
    <property type="protein sequence ID" value="DAF99006.1"/>
    <property type="molecule type" value="Genomic_DNA"/>
</dbReference>
<dbReference type="GO" id="GO:0000150">
    <property type="term" value="F:DNA strand exchange activity"/>
    <property type="evidence" value="ECO:0007669"/>
    <property type="project" value="UniProtKB-KW"/>
</dbReference>
<dbReference type="PANTHER" id="PTHR30461:SF26">
    <property type="entry name" value="RESOLVASE HOMOLOG YNEB"/>
    <property type="match status" value="1"/>
</dbReference>
<dbReference type="PANTHER" id="PTHR30461">
    <property type="entry name" value="DNA-INVERTASE FROM LAMBDOID PROPHAGE"/>
    <property type="match status" value="1"/>
</dbReference>
<evidence type="ECO:0000256" key="1">
    <source>
        <dbReference type="ARBA" id="ARBA00022908"/>
    </source>
</evidence>
<keyword evidence="3" id="KW-0238">DNA-binding</keyword>
<dbReference type="InterPro" id="IPR006119">
    <property type="entry name" value="Resolv_N"/>
</dbReference>
<evidence type="ECO:0000256" key="6">
    <source>
        <dbReference type="PROSITE-ProRule" id="PRU10137"/>
    </source>
</evidence>
<name>A0A8S5UXC2_9CAUD</name>
<dbReference type="Pfam" id="PF00239">
    <property type="entry name" value="Resolvase"/>
    <property type="match status" value="1"/>
</dbReference>
<dbReference type="InterPro" id="IPR050639">
    <property type="entry name" value="SSR_resolvase"/>
</dbReference>
<evidence type="ECO:0000256" key="5">
    <source>
        <dbReference type="PIRSR" id="PIRSR606118-50"/>
    </source>
</evidence>
<organism evidence="8">
    <name type="scientific">Siphoviridae sp. ctDmR33</name>
    <dbReference type="NCBI Taxonomy" id="2825389"/>
    <lineage>
        <taxon>Viruses</taxon>
        <taxon>Duplodnaviria</taxon>
        <taxon>Heunggongvirae</taxon>
        <taxon>Uroviricota</taxon>
        <taxon>Caudoviricetes</taxon>
    </lineage>
</organism>
<dbReference type="SUPFAM" id="SSF53041">
    <property type="entry name" value="Resolvase-like"/>
    <property type="match status" value="1"/>
</dbReference>
<dbReference type="GO" id="GO:0015074">
    <property type="term" value="P:DNA integration"/>
    <property type="evidence" value="ECO:0007669"/>
    <property type="project" value="UniProtKB-KW"/>
</dbReference>
<proteinExistence type="predicted"/>
<dbReference type="SMART" id="SM00857">
    <property type="entry name" value="Resolvase"/>
    <property type="match status" value="1"/>
</dbReference>
<dbReference type="Gene3D" id="3.40.50.1390">
    <property type="entry name" value="Resolvase, N-terminal catalytic domain"/>
    <property type="match status" value="1"/>
</dbReference>